<reference evidence="3 4" key="1">
    <citation type="submission" date="2011-10" db="EMBL/GenBank/DDBJ databases">
        <authorList>
            <person name="Genoscope - CEA"/>
        </authorList>
    </citation>
    <scope>NUCLEOTIDE SEQUENCE [LARGE SCALE GENOMIC DNA]</scope>
    <source>
        <strain evidence="3 4">RCC 1105</strain>
    </source>
</reference>
<dbReference type="AlphaFoldDB" id="K8EFX6"/>
<name>K8EFX6_9CHLO</name>
<organism evidence="3 4">
    <name type="scientific">Bathycoccus prasinos</name>
    <dbReference type="NCBI Taxonomy" id="41875"/>
    <lineage>
        <taxon>Eukaryota</taxon>
        <taxon>Viridiplantae</taxon>
        <taxon>Chlorophyta</taxon>
        <taxon>Mamiellophyceae</taxon>
        <taxon>Mamiellales</taxon>
        <taxon>Bathycoccaceae</taxon>
        <taxon>Bathycoccus</taxon>
    </lineage>
</organism>
<dbReference type="KEGG" id="bpg:Bathy06g00550"/>
<accession>K8EFX6</accession>
<protein>
    <submittedName>
        <fullName evidence="3">Uncharacterized protein</fullName>
    </submittedName>
</protein>
<evidence type="ECO:0000313" key="4">
    <source>
        <dbReference type="Proteomes" id="UP000198341"/>
    </source>
</evidence>
<dbReference type="OrthoDB" id="10648231at2759"/>
<feature type="compositionally biased region" description="Low complexity" evidence="2">
    <location>
        <begin position="10"/>
        <end position="23"/>
    </location>
</feature>
<evidence type="ECO:0000256" key="1">
    <source>
        <dbReference type="SAM" id="Coils"/>
    </source>
</evidence>
<dbReference type="EMBL" id="FO082273">
    <property type="protein sequence ID" value="CCO17042.1"/>
    <property type="molecule type" value="Genomic_DNA"/>
</dbReference>
<feature type="coiled-coil region" evidence="1">
    <location>
        <begin position="136"/>
        <end position="170"/>
    </location>
</feature>
<proteinExistence type="predicted"/>
<keyword evidence="4" id="KW-1185">Reference proteome</keyword>
<evidence type="ECO:0000256" key="2">
    <source>
        <dbReference type="SAM" id="MobiDB-lite"/>
    </source>
</evidence>
<dbReference type="RefSeq" id="XP_007512442.1">
    <property type="nucleotide sequence ID" value="XM_007512380.1"/>
</dbReference>
<keyword evidence="1" id="KW-0175">Coiled coil</keyword>
<feature type="compositionally biased region" description="Basic and acidic residues" evidence="2">
    <location>
        <begin position="29"/>
        <end position="64"/>
    </location>
</feature>
<evidence type="ECO:0000313" key="3">
    <source>
        <dbReference type="EMBL" id="CCO17042.1"/>
    </source>
</evidence>
<dbReference type="Proteomes" id="UP000198341">
    <property type="component" value="Chromosome 6"/>
</dbReference>
<dbReference type="GeneID" id="19015035"/>
<gene>
    <name evidence="3" type="ORF">Bathy06g00550</name>
</gene>
<sequence length="321" mass="36204">MSDETRRLASSLSSSSSSSSSSSYDDENNNNKKEEKSAMMKMKESTNFERRLRETQKTLVKERRQREITEAVLEETTRALDSVRRASIVLAAGAASFKTTNNGGNGSNTNVQPASASSSVKFMTVGRTLKILSNGGKGAEETIEDLLSEIERLRNELETTSLKYDEQDAELAATKQQLRAKEAYIKDRRQNVVELKMDIREVTSDEQIEFIDKTREVLKAAVHSSLQIEQLKKMDRKRTQALAKLVEHMQMQRDALQLKLNDLGFKDTSEDDAIHEAMIAKKFHNANDGGKEEPVKTPSGKTFYVTRIKSSLYERLFGIHI</sequence>
<feature type="region of interest" description="Disordered" evidence="2">
    <location>
        <begin position="1"/>
        <end position="64"/>
    </location>
</feature>